<sequence length="227" mass="25055">MLVGFSLIKTRFPTSQLQNKNRKIVWVDKQYFKDPKFWSFWAALLFAVFGYMTPFVYISVYTREKIPQISDQLANLPISIMAFASAIGRTTVGLTGDRIGFLNAFILAILISSFCQAVLWNVAAESYAGIMAFSVLFGMTGPCFVSLVTPVAVTLYGTHNLATLTGLLNISNMPGSLAGPPLGGVILEKSGRNWHALTAYSGVIQFVGVLCMLYARFKREPRIFARV</sequence>
<dbReference type="EMBL" id="CAOJ01005761">
    <property type="protein sequence ID" value="CCO29990.1"/>
    <property type="molecule type" value="Genomic_DNA"/>
</dbReference>
<name>M5BU19_THACB</name>
<protein>
    <recommendedName>
        <fullName evidence="4">Major facilitator superfamily (MFS) profile domain-containing protein</fullName>
    </recommendedName>
</protein>
<reference evidence="5 6" key="1">
    <citation type="journal article" date="2013" name="J. Biotechnol.">
        <title>Establishment and interpretation of the genome sequence of the phytopathogenic fungus Rhizoctonia solani AG1-IB isolate 7/3/14.</title>
        <authorList>
            <person name="Wibberg D.W."/>
            <person name="Jelonek L.J."/>
            <person name="Rupp O.R."/>
            <person name="Hennig M.H."/>
            <person name="Eikmeyer F.E."/>
            <person name="Goesmann A.G."/>
            <person name="Hartmann A.H."/>
            <person name="Borriss R.B."/>
            <person name="Grosch R.G."/>
            <person name="Puehler A.P."/>
            <person name="Schlueter A.S."/>
        </authorList>
    </citation>
    <scope>NUCLEOTIDE SEQUENCE [LARGE SCALE GENOMIC DNA]</scope>
    <source>
        <strain evidence="6">AG1-IB / isolate 7/3/14</strain>
    </source>
</reference>
<evidence type="ECO:0000313" key="6">
    <source>
        <dbReference type="Proteomes" id="UP000012065"/>
    </source>
</evidence>
<evidence type="ECO:0000313" key="5">
    <source>
        <dbReference type="EMBL" id="CCO29990.1"/>
    </source>
</evidence>
<feature type="transmembrane region" description="Helical" evidence="3">
    <location>
        <begin position="73"/>
        <end position="92"/>
    </location>
</feature>
<feature type="transmembrane region" description="Helical" evidence="3">
    <location>
        <begin position="197"/>
        <end position="217"/>
    </location>
</feature>
<evidence type="ECO:0000256" key="3">
    <source>
        <dbReference type="SAM" id="Phobius"/>
    </source>
</evidence>
<dbReference type="PROSITE" id="PS50850">
    <property type="entry name" value="MFS"/>
    <property type="match status" value="1"/>
</dbReference>
<dbReference type="GO" id="GO:0022857">
    <property type="term" value="F:transmembrane transporter activity"/>
    <property type="evidence" value="ECO:0007669"/>
    <property type="project" value="InterPro"/>
</dbReference>
<dbReference type="Proteomes" id="UP000012065">
    <property type="component" value="Unassembled WGS sequence"/>
</dbReference>
<gene>
    <name evidence="5" type="ORF">BN14_04014</name>
</gene>
<dbReference type="InterPro" id="IPR020846">
    <property type="entry name" value="MFS_dom"/>
</dbReference>
<keyword evidence="3" id="KW-0472">Membrane</keyword>
<dbReference type="AlphaFoldDB" id="M5BU19"/>
<comment type="caution">
    <text evidence="5">The sequence shown here is derived from an EMBL/GenBank/DDBJ whole genome shotgun (WGS) entry which is preliminary data.</text>
</comment>
<dbReference type="PANTHER" id="PTHR11360:SF284">
    <property type="entry name" value="EG:103B4.3 PROTEIN-RELATED"/>
    <property type="match status" value="1"/>
</dbReference>
<dbReference type="PANTHER" id="PTHR11360">
    <property type="entry name" value="MONOCARBOXYLATE TRANSPORTER"/>
    <property type="match status" value="1"/>
</dbReference>
<comment type="subcellular location">
    <subcellularLocation>
        <location evidence="1">Membrane</location>
        <topology evidence="1">Multi-pass membrane protein</topology>
    </subcellularLocation>
</comment>
<feature type="transmembrane region" description="Helical" evidence="3">
    <location>
        <begin position="38"/>
        <end position="61"/>
    </location>
</feature>
<dbReference type="Gene3D" id="1.20.1250.20">
    <property type="entry name" value="MFS general substrate transporter like domains"/>
    <property type="match status" value="1"/>
</dbReference>
<evidence type="ECO:0000256" key="1">
    <source>
        <dbReference type="ARBA" id="ARBA00004141"/>
    </source>
</evidence>
<proteinExistence type="inferred from homology"/>
<keyword evidence="3" id="KW-0812">Transmembrane</keyword>
<dbReference type="HOGENOM" id="CLU_001265_1_4_1"/>
<dbReference type="InterPro" id="IPR050327">
    <property type="entry name" value="Proton-linked_MCT"/>
</dbReference>
<dbReference type="GO" id="GO:0016020">
    <property type="term" value="C:membrane"/>
    <property type="evidence" value="ECO:0007669"/>
    <property type="project" value="UniProtKB-SubCell"/>
</dbReference>
<keyword evidence="3" id="KW-1133">Transmembrane helix</keyword>
<evidence type="ECO:0000259" key="4">
    <source>
        <dbReference type="PROSITE" id="PS50850"/>
    </source>
</evidence>
<dbReference type="SUPFAM" id="SSF103473">
    <property type="entry name" value="MFS general substrate transporter"/>
    <property type="match status" value="1"/>
</dbReference>
<dbReference type="InterPro" id="IPR011701">
    <property type="entry name" value="MFS"/>
</dbReference>
<evidence type="ECO:0000256" key="2">
    <source>
        <dbReference type="ARBA" id="ARBA00006727"/>
    </source>
</evidence>
<comment type="similarity">
    <text evidence="2">Belongs to the major facilitator superfamily. Monocarboxylate porter (TC 2.A.1.13) family.</text>
</comment>
<organism evidence="5 6">
    <name type="scientific">Thanatephorus cucumeris (strain AG1-IB / isolate 7/3/14)</name>
    <name type="common">Lettuce bottom rot fungus</name>
    <name type="synonym">Rhizoctonia solani</name>
    <dbReference type="NCBI Taxonomy" id="1108050"/>
    <lineage>
        <taxon>Eukaryota</taxon>
        <taxon>Fungi</taxon>
        <taxon>Dikarya</taxon>
        <taxon>Basidiomycota</taxon>
        <taxon>Agaricomycotina</taxon>
        <taxon>Agaricomycetes</taxon>
        <taxon>Cantharellales</taxon>
        <taxon>Ceratobasidiaceae</taxon>
        <taxon>Rhizoctonia</taxon>
        <taxon>Rhizoctonia solani AG-1</taxon>
    </lineage>
</organism>
<accession>M5BU19</accession>
<feature type="transmembrane region" description="Helical" evidence="3">
    <location>
        <begin position="135"/>
        <end position="157"/>
    </location>
</feature>
<dbReference type="InterPro" id="IPR036259">
    <property type="entry name" value="MFS_trans_sf"/>
</dbReference>
<feature type="transmembrane region" description="Helical" evidence="3">
    <location>
        <begin position="104"/>
        <end position="123"/>
    </location>
</feature>
<feature type="domain" description="Major facilitator superfamily (MFS) profile" evidence="4">
    <location>
        <begin position="38"/>
        <end position="227"/>
    </location>
</feature>
<dbReference type="Pfam" id="PF07690">
    <property type="entry name" value="MFS_1"/>
    <property type="match status" value="1"/>
</dbReference>